<proteinExistence type="inferred from homology"/>
<protein>
    <recommendedName>
        <fullName evidence="2">Ribosomal silencing factor RsfS</fullName>
    </recommendedName>
</protein>
<dbReference type="Pfam" id="PF02410">
    <property type="entry name" value="RsfS"/>
    <property type="match status" value="1"/>
</dbReference>
<comment type="subcellular location">
    <subcellularLocation>
        <location evidence="2">Cytoplasm</location>
    </subcellularLocation>
</comment>
<dbReference type="Gene3D" id="3.30.460.10">
    <property type="entry name" value="Beta Polymerase, domain 2"/>
    <property type="match status" value="1"/>
</dbReference>
<comment type="subunit">
    <text evidence="2">Interacts with ribosomal protein uL14 (rplN).</text>
</comment>
<evidence type="ECO:0000313" key="4">
    <source>
        <dbReference type="Proteomes" id="UP000660047"/>
    </source>
</evidence>
<dbReference type="GO" id="GO:0017148">
    <property type="term" value="P:negative regulation of translation"/>
    <property type="evidence" value="ECO:0007669"/>
    <property type="project" value="UniProtKB-UniRule"/>
</dbReference>
<dbReference type="InterPro" id="IPR043519">
    <property type="entry name" value="NT_sf"/>
</dbReference>
<dbReference type="PANTHER" id="PTHR21043">
    <property type="entry name" value="IOJAP SUPERFAMILY ORTHOLOG"/>
    <property type="match status" value="1"/>
</dbReference>
<gene>
    <name evidence="2 3" type="primary">rsfS</name>
    <name evidence="3" type="ORF">COEU31_01800</name>
</gene>
<evidence type="ECO:0000256" key="2">
    <source>
        <dbReference type="HAMAP-Rule" id="MF_01477"/>
    </source>
</evidence>
<accession>A0AAI9K2J3</accession>
<dbReference type="Proteomes" id="UP000660047">
    <property type="component" value="Unassembled WGS sequence"/>
</dbReference>
<dbReference type="InterPro" id="IPR004394">
    <property type="entry name" value="Iojap/RsfS/C7orf30"/>
</dbReference>
<dbReference type="RefSeq" id="WP_022216461.1">
    <property type="nucleotide sequence ID" value="NZ_BLYL01000001.1"/>
</dbReference>
<dbReference type="HAMAP" id="MF_01477">
    <property type="entry name" value="Iojap_RsfS"/>
    <property type="match status" value="1"/>
</dbReference>
<sequence length="116" mass="13183">MADSREMLKIACAALEDKKAFDIKIIDISRISTLCDYIVIADGTNKKQVQALSDNVEDNMHEAGYSHKGVEGYSEGGWILLDYYDIIIHIFSEESRRFYNIEKIWSDGDIVSLDSI</sequence>
<keyword evidence="2" id="KW-0963">Cytoplasm</keyword>
<keyword evidence="2" id="KW-0678">Repressor</keyword>
<comment type="function">
    <text evidence="2">Functions as a ribosomal silencing factor. Interacts with ribosomal protein uL14 (rplN), blocking formation of intersubunit bridge B8. Prevents association of the 30S and 50S ribosomal subunits and the formation of functional ribosomes, thus repressing translation.</text>
</comment>
<name>A0AAI9K2J3_9FIRM</name>
<keyword evidence="2" id="KW-0810">Translation regulation</keyword>
<dbReference type="EMBL" id="BLYL01000001">
    <property type="protein sequence ID" value="GFO93134.1"/>
    <property type="molecule type" value="Genomic_DNA"/>
</dbReference>
<dbReference type="GO" id="GO:0005737">
    <property type="term" value="C:cytoplasm"/>
    <property type="evidence" value="ECO:0007669"/>
    <property type="project" value="UniProtKB-SubCell"/>
</dbReference>
<dbReference type="GO" id="GO:0090071">
    <property type="term" value="P:negative regulation of ribosome biogenesis"/>
    <property type="evidence" value="ECO:0007669"/>
    <property type="project" value="UniProtKB-UniRule"/>
</dbReference>
<dbReference type="AlphaFoldDB" id="A0AAI9K2J3"/>
<dbReference type="SUPFAM" id="SSF81301">
    <property type="entry name" value="Nucleotidyltransferase"/>
    <property type="match status" value="1"/>
</dbReference>
<dbReference type="PANTHER" id="PTHR21043:SF0">
    <property type="entry name" value="MITOCHONDRIAL ASSEMBLY OF RIBOSOMAL LARGE SUBUNIT PROTEIN 1"/>
    <property type="match status" value="1"/>
</dbReference>
<comment type="similarity">
    <text evidence="1 2">Belongs to the Iojap/RsfS family.</text>
</comment>
<dbReference type="GO" id="GO:0043023">
    <property type="term" value="F:ribosomal large subunit binding"/>
    <property type="evidence" value="ECO:0007669"/>
    <property type="project" value="TreeGrafter"/>
</dbReference>
<dbReference type="NCBIfam" id="TIGR00090">
    <property type="entry name" value="rsfS_iojap_ybeB"/>
    <property type="match status" value="1"/>
</dbReference>
<evidence type="ECO:0000256" key="1">
    <source>
        <dbReference type="ARBA" id="ARBA00010574"/>
    </source>
</evidence>
<evidence type="ECO:0000313" key="3">
    <source>
        <dbReference type="EMBL" id="GFO93134.1"/>
    </source>
</evidence>
<reference evidence="3" key="1">
    <citation type="submission" date="2020-06" db="EMBL/GenBank/DDBJ databases">
        <title>Characterization of fructooligosaccharide metabolism and fructooligosaccharide-degrading enzymes in human commensal butyrate producers.</title>
        <authorList>
            <person name="Tanno H."/>
            <person name="Fujii T."/>
            <person name="Hirano K."/>
            <person name="Maeno S."/>
            <person name="Tonozuka T."/>
            <person name="Sakamoto M."/>
            <person name="Ohkuma M."/>
            <person name="Tochio T."/>
            <person name="Endo A."/>
        </authorList>
    </citation>
    <scope>NUCLEOTIDE SEQUENCE</scope>
    <source>
        <strain evidence="3">JCM 31265</strain>
    </source>
</reference>
<organism evidence="3 4">
    <name type="scientific">Coprococcus eutactus</name>
    <dbReference type="NCBI Taxonomy" id="33043"/>
    <lineage>
        <taxon>Bacteria</taxon>
        <taxon>Bacillati</taxon>
        <taxon>Bacillota</taxon>
        <taxon>Clostridia</taxon>
        <taxon>Lachnospirales</taxon>
        <taxon>Lachnospiraceae</taxon>
        <taxon>Coprococcus</taxon>
    </lineage>
</organism>
<comment type="caution">
    <text evidence="3">The sequence shown here is derived from an EMBL/GenBank/DDBJ whole genome shotgun (WGS) entry which is preliminary data.</text>
</comment>
<dbReference type="GO" id="GO:0042256">
    <property type="term" value="P:cytosolic ribosome assembly"/>
    <property type="evidence" value="ECO:0007669"/>
    <property type="project" value="UniProtKB-UniRule"/>
</dbReference>